<dbReference type="SUPFAM" id="SSF53474">
    <property type="entry name" value="alpha/beta-Hydrolases"/>
    <property type="match status" value="1"/>
</dbReference>
<evidence type="ECO:0000313" key="3">
    <source>
        <dbReference type="WBParaSite" id="SRAE_1000208800.1"/>
    </source>
</evidence>
<evidence type="ECO:0000313" key="1">
    <source>
        <dbReference type="EMBL" id="CEF63830.1"/>
    </source>
</evidence>
<organism evidence="1">
    <name type="scientific">Strongyloides ratti</name>
    <name type="common">Parasitic roundworm</name>
    <dbReference type="NCBI Taxonomy" id="34506"/>
    <lineage>
        <taxon>Eukaryota</taxon>
        <taxon>Metazoa</taxon>
        <taxon>Ecdysozoa</taxon>
        <taxon>Nematoda</taxon>
        <taxon>Chromadorea</taxon>
        <taxon>Rhabditida</taxon>
        <taxon>Tylenchina</taxon>
        <taxon>Panagrolaimomorpha</taxon>
        <taxon>Strongyloidoidea</taxon>
        <taxon>Strongyloididae</taxon>
        <taxon>Strongyloides</taxon>
    </lineage>
</organism>
<reference evidence="2" key="2">
    <citation type="submission" date="2014-09" db="EMBL/GenBank/DDBJ databases">
        <authorList>
            <person name="Martin A.A."/>
        </authorList>
    </citation>
    <scope>NUCLEOTIDE SEQUENCE</scope>
    <source>
        <strain evidence="2">ED321</strain>
    </source>
</reference>
<dbReference type="EMBL" id="LN609528">
    <property type="protein sequence ID" value="CEF63830.1"/>
    <property type="molecule type" value="Genomic_DNA"/>
</dbReference>
<dbReference type="PANTHER" id="PTHR13617">
    <property type="entry name" value="PROTEIN ABHD18"/>
    <property type="match status" value="1"/>
</dbReference>
<dbReference type="Gene3D" id="3.40.50.1820">
    <property type="entry name" value="alpha/beta hydrolase"/>
    <property type="match status" value="1"/>
</dbReference>
<name>A0A090L8L9_STRRB</name>
<reference evidence="3" key="3">
    <citation type="submission" date="2020-12" db="UniProtKB">
        <authorList>
            <consortium name="WormBaseParasite"/>
        </authorList>
    </citation>
    <scope>IDENTIFICATION</scope>
</reference>
<proteinExistence type="predicted"/>
<reference evidence="1" key="1">
    <citation type="submission" date="2014-09" db="EMBL/GenBank/DDBJ databases">
        <authorList>
            <person name="Aslett A.Martin."/>
        </authorList>
    </citation>
    <scope>NUCLEOTIDE SEQUENCE</scope>
    <source>
        <strain evidence="1">ED321 Heterogonic</strain>
    </source>
</reference>
<gene>
    <name evidence="1 3 4" type="ORF">SRAE_1000208800</name>
</gene>
<evidence type="ECO:0000313" key="4">
    <source>
        <dbReference type="WormBase" id="SRAE_1000208800"/>
    </source>
</evidence>
<dbReference type="CTD" id="36376195"/>
<dbReference type="RefSeq" id="XP_024503031.1">
    <property type="nucleotide sequence ID" value="XM_024649122.1"/>
</dbReference>
<protein>
    <recommendedName>
        <fullName evidence="5">Protein ABHD18</fullName>
    </recommendedName>
</protein>
<evidence type="ECO:0008006" key="5">
    <source>
        <dbReference type="Google" id="ProtNLM"/>
    </source>
</evidence>
<dbReference type="Pfam" id="PF09752">
    <property type="entry name" value="ABHD18"/>
    <property type="match status" value="1"/>
</dbReference>
<dbReference type="WormBase" id="SRAE_1000208800">
    <property type="protein sequence ID" value="SRP07395"/>
    <property type="gene ID" value="WBGene00258700"/>
</dbReference>
<sequence length="374" mass="43154">MLPKNNSQLDLYFRRVLLLSKLFTQSWGSPLSISLIKKFRDSVMSKGLCTELVNQVIPQMVITKAEKRKNILEIDGEFKSPLAKYMPNILPQESHTCYWKGFFPNNSRKVVIHLASTGDHSYFRRKLGFVNNLLEKNIASILIENPFYGRRKPKNQFRSSLLNVSDLFILGAALMTECNYLLMYAKTEHGFDIQGISGVSMGGFTASLSASNIKYPISLVPCLSWTCASKSYTKGVISEAINWDVLRKELETEKFRKSIDLIPNQNWFGELEDSLKKDPKLDRTREFMSILMREFTYLGNYPKITEPKFCKIIVPQLDSYVLRENLPTFEDIWPGSEVIILPECGHVEAYFSNHDVFRKHIEENLNNLEKFVFK</sequence>
<keyword evidence="2" id="KW-1185">Reference proteome</keyword>
<accession>A0A090L8L9</accession>
<dbReference type="OMA" id="MACLACT"/>
<dbReference type="InterPro" id="IPR029058">
    <property type="entry name" value="AB_hydrolase_fold"/>
</dbReference>
<dbReference type="WBParaSite" id="SRAE_1000208800.1">
    <property type="protein sequence ID" value="SRAE_1000208800.1"/>
    <property type="gene ID" value="WBGene00258700"/>
</dbReference>
<dbReference type="GeneID" id="36376195"/>
<evidence type="ECO:0000313" key="2">
    <source>
        <dbReference type="Proteomes" id="UP000035682"/>
    </source>
</evidence>
<dbReference type="AlphaFoldDB" id="A0A090L8L9"/>
<dbReference type="Proteomes" id="UP000035682">
    <property type="component" value="Unplaced"/>
</dbReference>
<dbReference type="InterPro" id="IPR019149">
    <property type="entry name" value="ABHD18"/>
</dbReference>
<dbReference type="OrthoDB" id="9987145at2759"/>
<dbReference type="PANTHER" id="PTHR13617:SF14">
    <property type="entry name" value="PROTEIN ABHD18"/>
    <property type="match status" value="1"/>
</dbReference>